<gene>
    <name evidence="2" type="ORF">ENT08_07125</name>
</gene>
<dbReference type="AlphaFoldDB" id="A0A7V4G8S4"/>
<dbReference type="Gene3D" id="3.30.70.1900">
    <property type="match status" value="1"/>
</dbReference>
<name>A0A7V4G8S4_9BACT</name>
<organism evidence="2">
    <name type="scientific">Desulfobacca acetoxidans</name>
    <dbReference type="NCBI Taxonomy" id="60893"/>
    <lineage>
        <taxon>Bacteria</taxon>
        <taxon>Pseudomonadati</taxon>
        <taxon>Thermodesulfobacteriota</taxon>
        <taxon>Desulfobaccia</taxon>
        <taxon>Desulfobaccales</taxon>
        <taxon>Desulfobaccaceae</taxon>
        <taxon>Desulfobacca</taxon>
    </lineage>
</organism>
<sequence>MLFGEYHFHGVLEDEAILPPFKGSTFRGVFGWALKEVTCALKRQECPTCLLRRQCVYTRVFEPPPEAQPPGAPPPPHPFVIEPPLDARTQLAAGDHFDFTLLLFGPATRYLPYFVYAFQEMGKRGIGRKLNGRRARFRLFTVSSPAAGRVYSQEDHTLISGGSEELHLEVPDPGAPPVRELTLTLLTPLRLKFQNHLQAELPFHVLVRACLRRVSLLFTWFGEGEPRLDYKGLIARAQEVEVVRSSLHWFDWPRYSQRQEQAMLLGGLVGAITYQGNLGEYLPFLHFAEKVHLGKNTTFGLGKVRVSA</sequence>
<dbReference type="EMBL" id="DSXI01000415">
    <property type="protein sequence ID" value="HGS05494.1"/>
    <property type="molecule type" value="Genomic_DNA"/>
</dbReference>
<evidence type="ECO:0000313" key="2">
    <source>
        <dbReference type="EMBL" id="HGS05494.1"/>
    </source>
</evidence>
<dbReference type="Pfam" id="PF10040">
    <property type="entry name" value="CRISPR_Cas6"/>
    <property type="match status" value="1"/>
</dbReference>
<feature type="domain" description="CRISPR-associated protein Cas6 C-terminal" evidence="1">
    <location>
        <begin position="183"/>
        <end position="304"/>
    </location>
</feature>
<protein>
    <submittedName>
        <fullName evidence="2">CRISPR system precrRNA processing endoribonuclease RAMP protein Cas6</fullName>
    </submittedName>
</protein>
<evidence type="ECO:0000259" key="1">
    <source>
        <dbReference type="Pfam" id="PF10040"/>
    </source>
</evidence>
<proteinExistence type="predicted"/>
<reference evidence="2" key="1">
    <citation type="journal article" date="2020" name="mSystems">
        <title>Genome- and Community-Level Interaction Insights into Carbon Utilization and Element Cycling Functions of Hydrothermarchaeota in Hydrothermal Sediment.</title>
        <authorList>
            <person name="Zhou Z."/>
            <person name="Liu Y."/>
            <person name="Xu W."/>
            <person name="Pan J."/>
            <person name="Luo Z.H."/>
            <person name="Li M."/>
        </authorList>
    </citation>
    <scope>NUCLEOTIDE SEQUENCE [LARGE SCALE GENOMIC DNA]</scope>
    <source>
        <strain evidence="2">SpSt-548</strain>
    </source>
</reference>
<comment type="caution">
    <text evidence="2">The sequence shown here is derived from an EMBL/GenBank/DDBJ whole genome shotgun (WGS) entry which is preliminary data.</text>
</comment>
<dbReference type="InterPro" id="IPR019267">
    <property type="entry name" value="CRISPR-assoc_Cas6_C"/>
</dbReference>
<accession>A0A7V4G8S4</accession>